<reference evidence="7" key="1">
    <citation type="submission" date="2024-05" db="EMBL/GenBank/DDBJ databases">
        <title>Metabacillus sp. nov., isolated from the rhizosphere soil of tomato plants.</title>
        <authorList>
            <person name="Ma R."/>
        </authorList>
    </citation>
    <scope>NUCLEOTIDE SEQUENCE</scope>
    <source>
        <strain evidence="7">DBTR6</strain>
    </source>
</reference>
<feature type="transmembrane region" description="Helical" evidence="6">
    <location>
        <begin position="328"/>
        <end position="348"/>
    </location>
</feature>
<name>A0ABS7ULX2_9BACI</name>
<dbReference type="RefSeq" id="WP_224136487.1">
    <property type="nucleotide sequence ID" value="NZ_JAIQUM010000003.1"/>
</dbReference>
<evidence type="ECO:0000313" key="7">
    <source>
        <dbReference type="EMBL" id="MBZ5749057.1"/>
    </source>
</evidence>
<feature type="transmembrane region" description="Helical" evidence="6">
    <location>
        <begin position="12"/>
        <end position="30"/>
    </location>
</feature>
<dbReference type="PANTHER" id="PTHR30250">
    <property type="entry name" value="PST FAMILY PREDICTED COLANIC ACID TRANSPORTER"/>
    <property type="match status" value="1"/>
</dbReference>
<evidence type="ECO:0000256" key="3">
    <source>
        <dbReference type="ARBA" id="ARBA00022692"/>
    </source>
</evidence>
<evidence type="ECO:0008006" key="9">
    <source>
        <dbReference type="Google" id="ProtNLM"/>
    </source>
</evidence>
<feature type="transmembrane region" description="Helical" evidence="6">
    <location>
        <begin position="360"/>
        <end position="379"/>
    </location>
</feature>
<dbReference type="InterPro" id="IPR050833">
    <property type="entry name" value="Poly_Biosynth_Transport"/>
</dbReference>
<evidence type="ECO:0000313" key="8">
    <source>
        <dbReference type="Proteomes" id="UP001165287"/>
    </source>
</evidence>
<evidence type="ECO:0000256" key="6">
    <source>
        <dbReference type="SAM" id="Phobius"/>
    </source>
</evidence>
<feature type="transmembrane region" description="Helical" evidence="6">
    <location>
        <begin position="108"/>
        <end position="130"/>
    </location>
</feature>
<feature type="transmembrane region" description="Helical" evidence="6">
    <location>
        <begin position="385"/>
        <end position="405"/>
    </location>
</feature>
<gene>
    <name evidence="7" type="ORF">K9V48_02100</name>
</gene>
<keyword evidence="4 6" id="KW-1133">Transmembrane helix</keyword>
<keyword evidence="5 6" id="KW-0472">Membrane</keyword>
<organism evidence="7 8">
    <name type="scientific">Metabacillus rhizolycopersici</name>
    <dbReference type="NCBI Taxonomy" id="2875709"/>
    <lineage>
        <taxon>Bacteria</taxon>
        <taxon>Bacillati</taxon>
        <taxon>Bacillota</taxon>
        <taxon>Bacilli</taxon>
        <taxon>Bacillales</taxon>
        <taxon>Bacillaceae</taxon>
        <taxon>Metabacillus</taxon>
    </lineage>
</organism>
<feature type="transmembrane region" description="Helical" evidence="6">
    <location>
        <begin position="298"/>
        <end position="316"/>
    </location>
</feature>
<dbReference type="Proteomes" id="UP001165287">
    <property type="component" value="Unassembled WGS sequence"/>
</dbReference>
<proteinExistence type="predicted"/>
<evidence type="ECO:0000256" key="4">
    <source>
        <dbReference type="ARBA" id="ARBA00022989"/>
    </source>
</evidence>
<feature type="transmembrane region" description="Helical" evidence="6">
    <location>
        <begin position="42"/>
        <end position="62"/>
    </location>
</feature>
<protein>
    <recommendedName>
        <fullName evidence="9">Polysaccharide biosynthesis protein C-terminal domain-containing protein</fullName>
    </recommendedName>
</protein>
<feature type="transmembrane region" description="Helical" evidence="6">
    <location>
        <begin position="248"/>
        <end position="267"/>
    </location>
</feature>
<comment type="caution">
    <text evidence="7">The sequence shown here is derived from an EMBL/GenBank/DDBJ whole genome shotgun (WGS) entry which is preliminary data.</text>
</comment>
<dbReference type="PANTHER" id="PTHR30250:SF11">
    <property type="entry name" value="O-ANTIGEN TRANSPORTER-RELATED"/>
    <property type="match status" value="1"/>
</dbReference>
<evidence type="ECO:0000256" key="1">
    <source>
        <dbReference type="ARBA" id="ARBA00004651"/>
    </source>
</evidence>
<comment type="subcellular location">
    <subcellularLocation>
        <location evidence="1">Cell membrane</location>
        <topology evidence="1">Multi-pass membrane protein</topology>
    </subcellularLocation>
</comment>
<evidence type="ECO:0000256" key="5">
    <source>
        <dbReference type="ARBA" id="ARBA00023136"/>
    </source>
</evidence>
<keyword evidence="2" id="KW-1003">Cell membrane</keyword>
<feature type="transmembrane region" description="Helical" evidence="6">
    <location>
        <begin position="167"/>
        <end position="186"/>
    </location>
</feature>
<keyword evidence="8" id="KW-1185">Reference proteome</keyword>
<dbReference type="EMBL" id="JAIQUM010000003">
    <property type="protein sequence ID" value="MBZ5749057.1"/>
    <property type="molecule type" value="Genomic_DNA"/>
</dbReference>
<feature type="transmembrane region" description="Helical" evidence="6">
    <location>
        <begin position="83"/>
        <end position="102"/>
    </location>
</feature>
<feature type="transmembrane region" description="Helical" evidence="6">
    <location>
        <begin position="219"/>
        <end position="242"/>
    </location>
</feature>
<keyword evidence="3 6" id="KW-0812">Transmembrane</keyword>
<sequence>MNKLIKSLSNFGLIEQSLISLLNFFIIFLNGKFLSVKDFADFIVIFSSLTFVFLIVSSLWANPILVFLSTKFKDENYKYLNNIYWMNLVTSILLGIITLILVDVFVRNISFSVFCWALLTIVLWCQYELLRKQSYAKDSLSKLMNASIFLVLLYFIGNLVFNYQLTLTISYLLLTISYIFPIVYVITSQRIKHKKQTNLLSENVERSIIVKSHWDFAKWTILGSGFYWFSTQGYFILVANILSDIELGALRTTLNVLGLISIFLVLFENKQIPKASKIYFEKKENQLKVYISSLSKKYLLPFLVLITITCFISYMAFDLVFGEQFSNYKYLIVIFGVYQLILGLNRPSVVALRSMNRTKFFYVSNLLSAIATVTIGLILASEFTVLGAALSMVVSASLSTIYFIISYKKVTRV</sequence>
<accession>A0ABS7ULX2</accession>
<evidence type="ECO:0000256" key="2">
    <source>
        <dbReference type="ARBA" id="ARBA00022475"/>
    </source>
</evidence>
<feature type="transmembrane region" description="Helical" evidence="6">
    <location>
        <begin position="142"/>
        <end position="161"/>
    </location>
</feature>